<dbReference type="GO" id="GO:0006508">
    <property type="term" value="P:proteolysis"/>
    <property type="evidence" value="ECO:0007669"/>
    <property type="project" value="InterPro"/>
</dbReference>
<dbReference type="GO" id="GO:0004190">
    <property type="term" value="F:aspartic-type endopeptidase activity"/>
    <property type="evidence" value="ECO:0007669"/>
    <property type="project" value="InterPro"/>
</dbReference>
<dbReference type="Gene3D" id="2.40.70.10">
    <property type="entry name" value="Acid Proteases"/>
    <property type="match status" value="1"/>
</dbReference>
<dbReference type="InterPro" id="IPR056924">
    <property type="entry name" value="SH3_Tf2-1"/>
</dbReference>
<dbReference type="Proteomes" id="UP000826271">
    <property type="component" value="Unassembled WGS sequence"/>
</dbReference>
<dbReference type="AlphaFoldDB" id="A0AAV6Y4C0"/>
<accession>A0AAV6Y4C0</accession>
<dbReference type="PANTHER" id="PTHR46148">
    <property type="entry name" value="CHROMO DOMAIN-CONTAINING PROTEIN"/>
    <property type="match status" value="1"/>
</dbReference>
<dbReference type="PANTHER" id="PTHR46148:SF52">
    <property type="entry name" value="OS04G0603800 PROTEIN"/>
    <property type="match status" value="1"/>
</dbReference>
<dbReference type="SUPFAM" id="SSF50630">
    <property type="entry name" value="Acid proteases"/>
    <property type="match status" value="1"/>
</dbReference>
<organism evidence="2 3">
    <name type="scientific">Buddleja alternifolia</name>
    <dbReference type="NCBI Taxonomy" id="168488"/>
    <lineage>
        <taxon>Eukaryota</taxon>
        <taxon>Viridiplantae</taxon>
        <taxon>Streptophyta</taxon>
        <taxon>Embryophyta</taxon>
        <taxon>Tracheophyta</taxon>
        <taxon>Spermatophyta</taxon>
        <taxon>Magnoliopsida</taxon>
        <taxon>eudicotyledons</taxon>
        <taxon>Gunneridae</taxon>
        <taxon>Pentapetalae</taxon>
        <taxon>asterids</taxon>
        <taxon>lamiids</taxon>
        <taxon>Lamiales</taxon>
        <taxon>Scrophulariaceae</taxon>
        <taxon>Buddlejeae</taxon>
        <taxon>Buddleja</taxon>
    </lineage>
</organism>
<gene>
    <name evidence="2" type="ORF">BUALT_Bualt02G0249400</name>
</gene>
<dbReference type="Pfam" id="PF24626">
    <property type="entry name" value="SH3_Tf2-1"/>
    <property type="match status" value="1"/>
</dbReference>
<dbReference type="PROSITE" id="PS50013">
    <property type="entry name" value="CHROMO_2"/>
    <property type="match status" value="1"/>
</dbReference>
<name>A0AAV6Y4C0_9LAMI</name>
<dbReference type="CDD" id="cd00303">
    <property type="entry name" value="retropepsin_like"/>
    <property type="match status" value="1"/>
</dbReference>
<evidence type="ECO:0000313" key="3">
    <source>
        <dbReference type="Proteomes" id="UP000826271"/>
    </source>
</evidence>
<dbReference type="EMBL" id="WHWC01000002">
    <property type="protein sequence ID" value="KAG8389634.1"/>
    <property type="molecule type" value="Genomic_DNA"/>
</dbReference>
<sequence length="362" mass="41704">MSGKTDLNTLRVKGTSYKKDIQVLIDSGSTNCFLDEKMSRKLGCKLTYTTPTMVSVADGNKIVSRTICEDFCWAIHGHTFFYPIRVIKMGGSDMVLGEDWLRKHSPIEFEYDKMRITISQDGKMGTYGLLGQLFSVTMKPIPEFKTDSKLSELLDEFEEVFSEPKELLPDRNIQHQINLKPSMIPKKLAPYRKHLKLSLKYYMPYLITEKLGKVAYRLALLEGSAIHSVFHVSLLKKKIGQTYTPVQELPEINEEGFCKTYHVFVLSRRIILRNNAPVTQFLIQWVGFSENEATWEDFPYLKRQFLDFDPQNRRGNVMNLEKIGDFNEDRRIKEGGGSKMGRWIKDLVKKAGNQNGVVPLIR</sequence>
<proteinExistence type="predicted"/>
<keyword evidence="3" id="KW-1185">Reference proteome</keyword>
<protein>
    <recommendedName>
        <fullName evidence="1">Chromo domain-containing protein</fullName>
    </recommendedName>
</protein>
<dbReference type="InterPro" id="IPR021109">
    <property type="entry name" value="Peptidase_aspartic_dom_sf"/>
</dbReference>
<reference evidence="2" key="1">
    <citation type="submission" date="2019-10" db="EMBL/GenBank/DDBJ databases">
        <authorList>
            <person name="Zhang R."/>
            <person name="Pan Y."/>
            <person name="Wang J."/>
            <person name="Ma R."/>
            <person name="Yu S."/>
        </authorList>
    </citation>
    <scope>NUCLEOTIDE SEQUENCE</scope>
    <source>
        <strain evidence="2">LA-IB0</strain>
        <tissue evidence="2">Leaf</tissue>
    </source>
</reference>
<comment type="caution">
    <text evidence="2">The sequence shown here is derived from an EMBL/GenBank/DDBJ whole genome shotgun (WGS) entry which is preliminary data.</text>
</comment>
<feature type="domain" description="Chromo" evidence="1">
    <location>
        <begin position="265"/>
        <end position="296"/>
    </location>
</feature>
<dbReference type="SUPFAM" id="SSF54160">
    <property type="entry name" value="Chromo domain-like"/>
    <property type="match status" value="1"/>
</dbReference>
<dbReference type="InterPro" id="IPR000588">
    <property type="entry name" value="Pept_A3A"/>
</dbReference>
<dbReference type="Pfam" id="PF02160">
    <property type="entry name" value="Peptidase_A3"/>
    <property type="match status" value="1"/>
</dbReference>
<dbReference type="InterPro" id="IPR000953">
    <property type="entry name" value="Chromo/chromo_shadow_dom"/>
</dbReference>
<evidence type="ECO:0000313" key="2">
    <source>
        <dbReference type="EMBL" id="KAG8389634.1"/>
    </source>
</evidence>
<evidence type="ECO:0000259" key="1">
    <source>
        <dbReference type="PROSITE" id="PS50013"/>
    </source>
</evidence>
<dbReference type="InterPro" id="IPR016197">
    <property type="entry name" value="Chromo-like_dom_sf"/>
</dbReference>